<dbReference type="RefSeq" id="WP_077025980.1">
    <property type="nucleotide sequence ID" value="NZ_CP017641.1"/>
</dbReference>
<reference evidence="1 2" key="1">
    <citation type="journal article" date="2016" name="Front. Microbiol.">
        <title>Fuerstia marisgermanicae gen. nov., sp. nov., an Unusual Member of the Phylum Planctomycetes from the German Wadden Sea.</title>
        <authorList>
            <person name="Kohn T."/>
            <person name="Heuer A."/>
            <person name="Jogler M."/>
            <person name="Vollmers J."/>
            <person name="Boedeker C."/>
            <person name="Bunk B."/>
            <person name="Rast P."/>
            <person name="Borchert D."/>
            <person name="Glockner I."/>
            <person name="Freese H.M."/>
            <person name="Klenk H.P."/>
            <person name="Overmann J."/>
            <person name="Kaster A.K."/>
            <person name="Rohde M."/>
            <person name="Wiegand S."/>
            <person name="Jogler C."/>
        </authorList>
    </citation>
    <scope>NUCLEOTIDE SEQUENCE [LARGE SCALE GENOMIC DNA]</scope>
    <source>
        <strain evidence="1 2">NH11</strain>
    </source>
</reference>
<dbReference type="OrthoDB" id="290912at2"/>
<evidence type="ECO:0000313" key="1">
    <source>
        <dbReference type="EMBL" id="APZ94708.1"/>
    </source>
</evidence>
<dbReference type="AlphaFoldDB" id="A0A1P8WKX4"/>
<evidence type="ECO:0000313" key="2">
    <source>
        <dbReference type="Proteomes" id="UP000187735"/>
    </source>
</evidence>
<dbReference type="EMBL" id="CP017641">
    <property type="protein sequence ID" value="APZ94708.1"/>
    <property type="molecule type" value="Genomic_DNA"/>
</dbReference>
<accession>A0A1P8WKX4</accession>
<dbReference type="Proteomes" id="UP000187735">
    <property type="component" value="Chromosome"/>
</dbReference>
<sequence>MEIERNLGAQPLAELLTKFELKAHDLVAASDEQLTHKLISRASKGRRLTDRSKAKVVRAFNLATNQTFETRQLFNY</sequence>
<organism evidence="1 2">
    <name type="scientific">Fuerstiella marisgermanici</name>
    <dbReference type="NCBI Taxonomy" id="1891926"/>
    <lineage>
        <taxon>Bacteria</taxon>
        <taxon>Pseudomonadati</taxon>
        <taxon>Planctomycetota</taxon>
        <taxon>Planctomycetia</taxon>
        <taxon>Planctomycetales</taxon>
        <taxon>Planctomycetaceae</taxon>
        <taxon>Fuerstiella</taxon>
    </lineage>
</organism>
<gene>
    <name evidence="1" type="ORF">Fuma_04347</name>
</gene>
<protein>
    <submittedName>
        <fullName evidence="1">Uncharacterized protein</fullName>
    </submittedName>
</protein>
<keyword evidence="2" id="KW-1185">Reference proteome</keyword>
<name>A0A1P8WKX4_9PLAN</name>
<dbReference type="KEGG" id="fmr:Fuma_04347"/>
<proteinExistence type="predicted"/>
<dbReference type="STRING" id="1891926.Fuma_04347"/>